<evidence type="ECO:0000256" key="6">
    <source>
        <dbReference type="PIRSR" id="PIRSR602324-1"/>
    </source>
</evidence>
<feature type="binding site" description="covalent" evidence="6">
    <location>
        <position position="61"/>
    </location>
    <ligand>
        <name>heme c</name>
        <dbReference type="ChEBI" id="CHEBI:61717"/>
    </ligand>
</feature>
<dbReference type="EMBL" id="CP043046">
    <property type="protein sequence ID" value="QEI09510.1"/>
    <property type="molecule type" value="Genomic_DNA"/>
</dbReference>
<keyword evidence="3 6" id="KW-0479">Metal-binding</keyword>
<reference evidence="8 9" key="1">
    <citation type="submission" date="2019-08" db="EMBL/GenBank/DDBJ databases">
        <title>Amphibian skin-associated Pigmentiphaga: genome sequence and occurrence across geography and hosts.</title>
        <authorList>
            <person name="Bletz M.C."/>
            <person name="Bunk B."/>
            <person name="Sproeer C."/>
            <person name="Biwer P."/>
            <person name="Reiter S."/>
            <person name="Rabemananjara F.C.E."/>
            <person name="Schulz S."/>
            <person name="Overmann J."/>
            <person name="Vences M."/>
        </authorList>
    </citation>
    <scope>NUCLEOTIDE SEQUENCE [LARGE SCALE GENOMIC DNA]</scope>
    <source>
        <strain evidence="8 9">Mada1488</strain>
    </source>
</reference>
<name>A0A5C0B7D7_9BURK</name>
<proteinExistence type="predicted"/>
<evidence type="ECO:0000259" key="7">
    <source>
        <dbReference type="PROSITE" id="PS51007"/>
    </source>
</evidence>
<dbReference type="PROSITE" id="PS51007">
    <property type="entry name" value="CYTC"/>
    <property type="match status" value="1"/>
</dbReference>
<comment type="PTM">
    <text evidence="6">Binds 1 heme c group covalently per subunit.</text>
</comment>
<dbReference type="AlphaFoldDB" id="A0A5C0B7D7"/>
<dbReference type="GO" id="GO:0009055">
    <property type="term" value="F:electron transfer activity"/>
    <property type="evidence" value="ECO:0007669"/>
    <property type="project" value="InterPro"/>
</dbReference>
<evidence type="ECO:0000256" key="2">
    <source>
        <dbReference type="ARBA" id="ARBA00022617"/>
    </source>
</evidence>
<evidence type="ECO:0000256" key="5">
    <source>
        <dbReference type="ARBA" id="ARBA00023004"/>
    </source>
</evidence>
<dbReference type="InterPro" id="IPR036909">
    <property type="entry name" value="Cyt_c-like_dom_sf"/>
</dbReference>
<dbReference type="Proteomes" id="UP000325161">
    <property type="component" value="Chromosome"/>
</dbReference>
<feature type="domain" description="Cytochrome c" evidence="7">
    <location>
        <begin position="1"/>
        <end position="83"/>
    </location>
</feature>
<keyword evidence="9" id="KW-1185">Reference proteome</keyword>
<evidence type="ECO:0000256" key="4">
    <source>
        <dbReference type="ARBA" id="ARBA00022982"/>
    </source>
</evidence>
<dbReference type="OrthoDB" id="9814063at2"/>
<dbReference type="SUPFAM" id="SSF46626">
    <property type="entry name" value="Cytochrome c"/>
    <property type="match status" value="1"/>
</dbReference>
<feature type="binding site" description="covalent" evidence="6">
    <location>
        <position position="16"/>
    </location>
    <ligand>
        <name>heme c</name>
        <dbReference type="ChEBI" id="CHEBI:61717"/>
    </ligand>
</feature>
<evidence type="ECO:0000313" key="9">
    <source>
        <dbReference type="Proteomes" id="UP000325161"/>
    </source>
</evidence>
<dbReference type="InterPro" id="IPR002324">
    <property type="entry name" value="Cyt_c_ID"/>
</dbReference>
<evidence type="ECO:0000313" key="8">
    <source>
        <dbReference type="EMBL" id="QEI09510.1"/>
    </source>
</evidence>
<feature type="binding site" description="covalent" evidence="6">
    <location>
        <position position="12"/>
    </location>
    <ligand>
        <name>heme c</name>
        <dbReference type="ChEBI" id="CHEBI:61717"/>
    </ligand>
</feature>
<dbReference type="InterPro" id="IPR009056">
    <property type="entry name" value="Cyt_c-like_dom"/>
</dbReference>
<accession>A0A5C0B7D7</accession>
<keyword evidence="5 6" id="KW-0408">Iron</keyword>
<dbReference type="KEGG" id="pacr:FXN63_22800"/>
<organism evidence="8 9">
    <name type="scientific">Pigmentiphaga aceris</name>
    <dbReference type="NCBI Taxonomy" id="1940612"/>
    <lineage>
        <taxon>Bacteria</taxon>
        <taxon>Pseudomonadati</taxon>
        <taxon>Pseudomonadota</taxon>
        <taxon>Betaproteobacteria</taxon>
        <taxon>Burkholderiales</taxon>
        <taxon>Alcaligenaceae</taxon>
        <taxon>Pigmentiphaga</taxon>
    </lineage>
</organism>
<dbReference type="Gene3D" id="1.10.760.10">
    <property type="entry name" value="Cytochrome c-like domain"/>
    <property type="match status" value="1"/>
</dbReference>
<dbReference type="GO" id="GO:0020037">
    <property type="term" value="F:heme binding"/>
    <property type="evidence" value="ECO:0007669"/>
    <property type="project" value="InterPro"/>
</dbReference>
<dbReference type="PRINTS" id="PR00606">
    <property type="entry name" value="CYTCHROMECID"/>
</dbReference>
<dbReference type="GO" id="GO:0005506">
    <property type="term" value="F:iron ion binding"/>
    <property type="evidence" value="ECO:0007669"/>
    <property type="project" value="InterPro"/>
</dbReference>
<keyword evidence="2 6" id="KW-0349">Heme</keyword>
<keyword evidence="1" id="KW-0813">Transport</keyword>
<keyword evidence="4" id="KW-0249">Electron transport</keyword>
<protein>
    <submittedName>
        <fullName evidence="8">C-type cytochrome</fullName>
    </submittedName>
</protein>
<sequence length="84" mass="8949">MTGEALARARTCLACHQVNRKQVGPSYQDVAARFAGNPDAVPILANAIRKGGRGQWGAVPMPAQPQVSEAEAAELARWILTLKP</sequence>
<gene>
    <name evidence="8" type="ORF">FXN63_22800</name>
</gene>
<dbReference type="Pfam" id="PF00034">
    <property type="entry name" value="Cytochrom_C"/>
    <property type="match status" value="1"/>
</dbReference>
<evidence type="ECO:0000256" key="1">
    <source>
        <dbReference type="ARBA" id="ARBA00022448"/>
    </source>
</evidence>
<evidence type="ECO:0000256" key="3">
    <source>
        <dbReference type="ARBA" id="ARBA00022723"/>
    </source>
</evidence>
<dbReference type="RefSeq" id="WP_148819722.1">
    <property type="nucleotide sequence ID" value="NZ_CP043046.1"/>
</dbReference>